<evidence type="ECO:0000313" key="3">
    <source>
        <dbReference type="Proteomes" id="UP000272942"/>
    </source>
</evidence>
<sequence length="71" mass="8276">MVSEDPPEEEKHPEGRLPPIDQSFTLDRDWFKRVVPMLAVGLVCNAQTKQTCAKLRPYFPTYVRIPKLDYI</sequence>
<reference evidence="4" key="1">
    <citation type="submission" date="2016-06" db="UniProtKB">
        <authorList>
            <consortium name="WormBaseParasite"/>
        </authorList>
    </citation>
    <scope>IDENTIFICATION</scope>
</reference>
<reference evidence="2 3" key="2">
    <citation type="submission" date="2018-11" db="EMBL/GenBank/DDBJ databases">
        <authorList>
            <consortium name="Pathogen Informatics"/>
        </authorList>
    </citation>
    <scope>NUCLEOTIDE SEQUENCE [LARGE SCALE GENOMIC DNA]</scope>
    <source>
        <strain evidence="2 3">Egypt</strain>
    </source>
</reference>
<gene>
    <name evidence="2" type="ORF">ECPE_LOCUS9920</name>
</gene>
<accession>A0A183ASI5</accession>
<keyword evidence="3" id="KW-1185">Reference proteome</keyword>
<evidence type="ECO:0000313" key="4">
    <source>
        <dbReference type="WBParaSite" id="ECPE_0000995101-mRNA-1"/>
    </source>
</evidence>
<evidence type="ECO:0000256" key="1">
    <source>
        <dbReference type="SAM" id="MobiDB-lite"/>
    </source>
</evidence>
<feature type="region of interest" description="Disordered" evidence="1">
    <location>
        <begin position="1"/>
        <end position="20"/>
    </location>
</feature>
<dbReference type="WBParaSite" id="ECPE_0000995101-mRNA-1">
    <property type="protein sequence ID" value="ECPE_0000995101-mRNA-1"/>
    <property type="gene ID" value="ECPE_0000995101"/>
</dbReference>
<dbReference type="AlphaFoldDB" id="A0A183ASI5"/>
<proteinExistence type="predicted"/>
<organism evidence="4">
    <name type="scientific">Echinostoma caproni</name>
    <dbReference type="NCBI Taxonomy" id="27848"/>
    <lineage>
        <taxon>Eukaryota</taxon>
        <taxon>Metazoa</taxon>
        <taxon>Spiralia</taxon>
        <taxon>Lophotrochozoa</taxon>
        <taxon>Platyhelminthes</taxon>
        <taxon>Trematoda</taxon>
        <taxon>Digenea</taxon>
        <taxon>Plagiorchiida</taxon>
        <taxon>Echinostomata</taxon>
        <taxon>Echinostomatoidea</taxon>
        <taxon>Echinostomatidae</taxon>
        <taxon>Echinostoma</taxon>
    </lineage>
</organism>
<name>A0A183ASI5_9TREM</name>
<dbReference type="Proteomes" id="UP000272942">
    <property type="component" value="Unassembled WGS sequence"/>
</dbReference>
<evidence type="ECO:0000313" key="2">
    <source>
        <dbReference type="EMBL" id="VDP86186.1"/>
    </source>
</evidence>
<dbReference type="EMBL" id="UZAN01048182">
    <property type="protein sequence ID" value="VDP86186.1"/>
    <property type="molecule type" value="Genomic_DNA"/>
</dbReference>
<protein>
    <submittedName>
        <fullName evidence="4">Mitochondrial import receptor subunit TOM7 homolog</fullName>
    </submittedName>
</protein>